<proteinExistence type="predicted"/>
<keyword evidence="3" id="KW-1185">Reference proteome</keyword>
<dbReference type="PANTHER" id="PTHR44167">
    <property type="entry name" value="OVARIAN-SPECIFIC SERINE/THREONINE-PROTEIN KINASE LOK-RELATED"/>
    <property type="match status" value="1"/>
</dbReference>
<dbReference type="Pfam" id="PF00069">
    <property type="entry name" value="Pkinase"/>
    <property type="match status" value="1"/>
</dbReference>
<dbReference type="PANTHER" id="PTHR44167:SF24">
    <property type="entry name" value="SERINE_THREONINE-PROTEIN KINASE CHK2"/>
    <property type="match status" value="1"/>
</dbReference>
<accession>A0ABR3GU17</accession>
<sequence>MPHLDRYKLETTVFDGSVVHTTYTTDLESRQRRTPVQTRWTDKKTLGAGGFGIVVLQETDGGELRAVKKLLKGMGNIDYSRELKMLSKVAHRNDLFVLFMGWYENAECIYIAMEYIQHGDLSQYIKIPKFCTPKNTREITRQLLEGLQILHQLEICHRDLKPQNVLVASTDPVWVKIADFGVSKCTKRTILRTRFMSQGYASPELLGLLPLTDMTYTNEIDIWALGCIVHEMLTGEIPFLDSPQYFDSQLSLGSEPDDAQMPQTDVIALKAFCDGSIEFPTDRMRRSGVSDAAEECVKSMLVGIPKFRVTAQDALQSDWLLPDGYLEAGAQPNAEQSRRNHMLVSSRPFLSCFPTMFG</sequence>
<dbReference type="Proteomes" id="UP001447188">
    <property type="component" value="Unassembled WGS sequence"/>
</dbReference>
<feature type="domain" description="Protein kinase" evidence="1">
    <location>
        <begin position="40"/>
        <end position="320"/>
    </location>
</feature>
<dbReference type="SUPFAM" id="SSF56112">
    <property type="entry name" value="Protein kinase-like (PK-like)"/>
    <property type="match status" value="1"/>
</dbReference>
<dbReference type="InterPro" id="IPR011009">
    <property type="entry name" value="Kinase-like_dom_sf"/>
</dbReference>
<dbReference type="EMBL" id="JBBBZM010000011">
    <property type="protein sequence ID" value="KAL0639440.1"/>
    <property type="molecule type" value="Genomic_DNA"/>
</dbReference>
<gene>
    <name evidence="2" type="ORF">Q9L58_001468</name>
</gene>
<evidence type="ECO:0000313" key="3">
    <source>
        <dbReference type="Proteomes" id="UP001447188"/>
    </source>
</evidence>
<dbReference type="Gene3D" id="1.10.510.10">
    <property type="entry name" value="Transferase(Phosphotransferase) domain 1"/>
    <property type="match status" value="1"/>
</dbReference>
<dbReference type="InterPro" id="IPR008271">
    <property type="entry name" value="Ser/Thr_kinase_AS"/>
</dbReference>
<dbReference type="SMART" id="SM00220">
    <property type="entry name" value="S_TKc"/>
    <property type="match status" value="1"/>
</dbReference>
<dbReference type="InterPro" id="IPR000719">
    <property type="entry name" value="Prot_kinase_dom"/>
</dbReference>
<comment type="caution">
    <text evidence="2">The sequence shown here is derived from an EMBL/GenBank/DDBJ whole genome shotgun (WGS) entry which is preliminary data.</text>
</comment>
<name>A0ABR3GU17_9PEZI</name>
<organism evidence="2 3">
    <name type="scientific">Discina gigas</name>
    <dbReference type="NCBI Taxonomy" id="1032678"/>
    <lineage>
        <taxon>Eukaryota</taxon>
        <taxon>Fungi</taxon>
        <taxon>Dikarya</taxon>
        <taxon>Ascomycota</taxon>
        <taxon>Pezizomycotina</taxon>
        <taxon>Pezizomycetes</taxon>
        <taxon>Pezizales</taxon>
        <taxon>Discinaceae</taxon>
        <taxon>Discina</taxon>
    </lineage>
</organism>
<evidence type="ECO:0000259" key="1">
    <source>
        <dbReference type="PROSITE" id="PS50011"/>
    </source>
</evidence>
<dbReference type="PROSITE" id="PS50011">
    <property type="entry name" value="PROTEIN_KINASE_DOM"/>
    <property type="match status" value="1"/>
</dbReference>
<protein>
    <recommendedName>
        <fullName evidence="1">Protein kinase domain-containing protein</fullName>
    </recommendedName>
</protein>
<evidence type="ECO:0000313" key="2">
    <source>
        <dbReference type="EMBL" id="KAL0639440.1"/>
    </source>
</evidence>
<reference evidence="2 3" key="1">
    <citation type="submission" date="2024-02" db="EMBL/GenBank/DDBJ databases">
        <title>Discinaceae phylogenomics.</title>
        <authorList>
            <person name="Dirks A.C."/>
            <person name="James T.Y."/>
        </authorList>
    </citation>
    <scope>NUCLEOTIDE SEQUENCE [LARGE SCALE GENOMIC DNA]</scope>
    <source>
        <strain evidence="2 3">ACD0624</strain>
    </source>
</reference>
<dbReference type="PROSITE" id="PS00108">
    <property type="entry name" value="PROTEIN_KINASE_ST"/>
    <property type="match status" value="1"/>
</dbReference>